<accession>A0ABQ6IJ58</accession>
<dbReference type="PANTHER" id="PTHR43394">
    <property type="entry name" value="ATP-DEPENDENT PERMEASE MDL1, MITOCHONDRIAL"/>
    <property type="match status" value="1"/>
</dbReference>
<feature type="domain" description="ABC transporter" evidence="1">
    <location>
        <begin position="5"/>
        <end position="37"/>
    </location>
</feature>
<reference evidence="3" key="1">
    <citation type="journal article" date="2019" name="Int. J. Syst. Evol. Microbiol.">
        <title>The Global Catalogue of Microorganisms (GCM) 10K type strain sequencing project: providing services to taxonomists for standard genome sequencing and annotation.</title>
        <authorList>
            <consortium name="The Broad Institute Genomics Platform"/>
            <consortium name="The Broad Institute Genome Sequencing Center for Infectious Disease"/>
            <person name="Wu L."/>
            <person name="Ma J."/>
        </authorList>
    </citation>
    <scope>NUCLEOTIDE SEQUENCE [LARGE SCALE GENOMIC DNA]</scope>
    <source>
        <strain evidence="3">NBRC 112299</strain>
    </source>
</reference>
<evidence type="ECO:0000259" key="1">
    <source>
        <dbReference type="Pfam" id="PF00005"/>
    </source>
</evidence>
<organism evidence="2 3">
    <name type="scientific">Demequina litorisediminis</name>
    <dbReference type="NCBI Taxonomy" id="1849022"/>
    <lineage>
        <taxon>Bacteria</taxon>
        <taxon>Bacillati</taxon>
        <taxon>Actinomycetota</taxon>
        <taxon>Actinomycetes</taxon>
        <taxon>Micrococcales</taxon>
        <taxon>Demequinaceae</taxon>
        <taxon>Demequina</taxon>
    </lineage>
</organism>
<dbReference type="InterPro" id="IPR003439">
    <property type="entry name" value="ABC_transporter-like_ATP-bd"/>
</dbReference>
<keyword evidence="3" id="KW-1185">Reference proteome</keyword>
<sequence>MLAERGMNLSGGQRQRLALARALVRRPRILVLDDATSAVDPRVEQDILRGLAADGDGPTVLIIAYRLASIMLADSIVHVDAGRVVDSGMHSDLVARDGGYRELVLAYEEDSRRQAEEEAGRI</sequence>
<evidence type="ECO:0000313" key="2">
    <source>
        <dbReference type="EMBL" id="GMA37431.1"/>
    </source>
</evidence>
<evidence type="ECO:0000313" key="3">
    <source>
        <dbReference type="Proteomes" id="UP001157125"/>
    </source>
</evidence>
<protein>
    <recommendedName>
        <fullName evidence="1">ABC transporter domain-containing protein</fullName>
    </recommendedName>
</protein>
<dbReference type="EMBL" id="BSUN01000001">
    <property type="protein sequence ID" value="GMA37431.1"/>
    <property type="molecule type" value="Genomic_DNA"/>
</dbReference>
<dbReference type="Proteomes" id="UP001157125">
    <property type="component" value="Unassembled WGS sequence"/>
</dbReference>
<dbReference type="Pfam" id="PF00005">
    <property type="entry name" value="ABC_tran"/>
    <property type="match status" value="1"/>
</dbReference>
<dbReference type="SUPFAM" id="SSF52540">
    <property type="entry name" value="P-loop containing nucleoside triphosphate hydrolases"/>
    <property type="match status" value="1"/>
</dbReference>
<dbReference type="Gene3D" id="3.40.50.300">
    <property type="entry name" value="P-loop containing nucleotide triphosphate hydrolases"/>
    <property type="match status" value="1"/>
</dbReference>
<name>A0ABQ6IJ58_9MICO</name>
<proteinExistence type="predicted"/>
<dbReference type="PANTHER" id="PTHR43394:SF1">
    <property type="entry name" value="ATP-BINDING CASSETTE SUB-FAMILY B MEMBER 10, MITOCHONDRIAL"/>
    <property type="match status" value="1"/>
</dbReference>
<gene>
    <name evidence="2" type="ORF">GCM10025876_36350</name>
</gene>
<dbReference type="InterPro" id="IPR027417">
    <property type="entry name" value="P-loop_NTPase"/>
</dbReference>
<comment type="caution">
    <text evidence="2">The sequence shown here is derived from an EMBL/GenBank/DDBJ whole genome shotgun (WGS) entry which is preliminary data.</text>
</comment>
<dbReference type="InterPro" id="IPR039421">
    <property type="entry name" value="Type_1_exporter"/>
</dbReference>